<evidence type="ECO:0000313" key="4">
    <source>
        <dbReference type="EMBL" id="EIE22342.1"/>
    </source>
</evidence>
<dbReference type="InterPro" id="IPR036412">
    <property type="entry name" value="HAD-like_sf"/>
</dbReference>
<feature type="region of interest" description="Disordered" evidence="2">
    <location>
        <begin position="815"/>
        <end position="837"/>
    </location>
</feature>
<dbReference type="PRINTS" id="PR00077">
    <property type="entry name" value="GPDHDRGNASE"/>
</dbReference>
<dbReference type="eggNOG" id="KOG1615">
    <property type="taxonomic scope" value="Eukaryota"/>
</dbReference>
<name>I0YVC3_COCSC</name>
<feature type="compositionally biased region" description="Gly residues" evidence="2">
    <location>
        <begin position="573"/>
        <end position="584"/>
    </location>
</feature>
<feature type="compositionally biased region" description="Basic residues" evidence="2">
    <location>
        <begin position="588"/>
        <end position="597"/>
    </location>
</feature>
<dbReference type="InterPro" id="IPR036291">
    <property type="entry name" value="NAD(P)-bd_dom_sf"/>
</dbReference>
<evidence type="ECO:0000256" key="2">
    <source>
        <dbReference type="SAM" id="MobiDB-lite"/>
    </source>
</evidence>
<organism evidence="4 5">
    <name type="scientific">Coccomyxa subellipsoidea (strain C-169)</name>
    <name type="common">Green microalga</name>
    <dbReference type="NCBI Taxonomy" id="574566"/>
    <lineage>
        <taxon>Eukaryota</taxon>
        <taxon>Viridiplantae</taxon>
        <taxon>Chlorophyta</taxon>
        <taxon>core chlorophytes</taxon>
        <taxon>Trebouxiophyceae</taxon>
        <taxon>Trebouxiophyceae incertae sedis</taxon>
        <taxon>Coccomyxaceae</taxon>
        <taxon>Coccomyxa</taxon>
        <taxon>Coccomyxa subellipsoidea</taxon>
    </lineage>
</organism>
<sequence>MNGEVSLEEALRDRLSIIDCTPEDLTMFSQAHPPISRLTQGIRELISGLQARGKAVYLISGGFRELILPIARELGIPATNVFANRINWQVDDDTGFVTRMVGFDERELTSRQGGKPAAIGLLREMYPYETIAMVGDGITDLEAVQITGGADVFIGYGGVVVRDAVRDGAWACAAAKLVARNCKLSSEGTGEFAETVRMWVHEEQIGDRKLTDIINETHENVKYLPGVNIGDNVVACPDLLDTVEGAGVLVFCTPHQFTRDICRQLRGKVDPSAVAISLTKGMRVRAEGPQLISEMVRKTLNIDCSVLMGANIAKGPAAPEAEAAGPSQAPQPGISRRQLSAQGAEQDIVQRWLAFSLKASSTVAELKRFLLDRGQRPVIFTRSALLARVEGLLRFEHPEGGLEPSAAAVEEITAAVEAAAQPARQRPARQKAPKKSQLQMEAAKSIVNKGVSSGLPVVKLKQIDELLWTFDKCHYLPQLGESTPSIGVALWAVTSTLHRDGEFPARNLSQLGRAAKAPVGLVRAVQPGSDGTQLHMEIWFLEARVQTDSQGEPEAAVAGEGGGARADVEGRGAGEAATGGGVQEGHGRGRGRKRGRRGTGGARGSNRPRRGSRGRLRRPTARAAEFWGPPTEGDEDEVGNLFSESDADDQPAQQHSDPAEPEGQAEGVLPEASEVPPQPTACASQSPLHGCLLADESPQPVPVPNVRLSMQGHAASPAKMAVLVIDYRHIAAALCHPKRLKVALGGAAGSSPMNVEEAATGVALAMLLAEEQNAARAGEGGSATAAEQSQSALEQSPLSGAMVFFDPALELAADEEPASSYRSADGPAGRPSLEVSSPGINMEAAMGVIAGLACQLNPSPQARGHSSAHSDVQILPDDTVYVLTDDRRIVGTAEVVHIGPGTRFHGAELEGFGVICGLTITDATGAGHQKAWLSDTDEVRAGRTPLEAIGGNQMVAVPERCLRFLRRPPAAGE</sequence>
<feature type="region of interest" description="Disordered" evidence="2">
    <location>
        <begin position="547"/>
        <end position="686"/>
    </location>
</feature>
<feature type="domain" description="Glycerol-3-phosphate dehydrogenase NAD-dependent N-terminal" evidence="3">
    <location>
        <begin position="168"/>
        <end position="314"/>
    </location>
</feature>
<dbReference type="GO" id="GO:0046168">
    <property type="term" value="P:glycerol-3-phosphate catabolic process"/>
    <property type="evidence" value="ECO:0007669"/>
    <property type="project" value="InterPro"/>
</dbReference>
<dbReference type="GeneID" id="17040328"/>
<dbReference type="RefSeq" id="XP_005646886.1">
    <property type="nucleotide sequence ID" value="XM_005646829.1"/>
</dbReference>
<evidence type="ECO:0000256" key="1">
    <source>
        <dbReference type="ARBA" id="ARBA00023027"/>
    </source>
</evidence>
<evidence type="ECO:0000259" key="3">
    <source>
        <dbReference type="Pfam" id="PF01210"/>
    </source>
</evidence>
<dbReference type="Proteomes" id="UP000007264">
    <property type="component" value="Unassembled WGS sequence"/>
</dbReference>
<dbReference type="OrthoDB" id="504756at2759"/>
<dbReference type="Gene3D" id="3.40.50.720">
    <property type="entry name" value="NAD(P)-binding Rossmann-like Domain"/>
    <property type="match status" value="1"/>
</dbReference>
<dbReference type="PANTHER" id="PTHR11728">
    <property type="entry name" value="GLYCEROL-3-PHOSPHATE DEHYDROGENASE"/>
    <property type="match status" value="1"/>
</dbReference>
<accession>I0YVC3</accession>
<evidence type="ECO:0000313" key="5">
    <source>
        <dbReference type="Proteomes" id="UP000007264"/>
    </source>
</evidence>
<dbReference type="Gene3D" id="3.40.50.1000">
    <property type="entry name" value="HAD superfamily/HAD-like"/>
    <property type="match status" value="1"/>
</dbReference>
<feature type="compositionally biased region" description="Low complexity" evidence="2">
    <location>
        <begin position="318"/>
        <end position="332"/>
    </location>
</feature>
<dbReference type="KEGG" id="csl:COCSUDRAFT_47839"/>
<keyword evidence="1" id="KW-0520">NAD</keyword>
<dbReference type="GO" id="GO:0005829">
    <property type="term" value="C:cytosol"/>
    <property type="evidence" value="ECO:0007669"/>
    <property type="project" value="TreeGrafter"/>
</dbReference>
<dbReference type="GO" id="GO:0051287">
    <property type="term" value="F:NAD binding"/>
    <property type="evidence" value="ECO:0007669"/>
    <property type="project" value="InterPro"/>
</dbReference>
<comment type="caution">
    <text evidence="4">The sequence shown here is derived from an EMBL/GenBank/DDBJ whole genome shotgun (WGS) entry which is preliminary data.</text>
</comment>
<dbReference type="EMBL" id="AGSI01000010">
    <property type="protein sequence ID" value="EIE22342.1"/>
    <property type="molecule type" value="Genomic_DNA"/>
</dbReference>
<dbReference type="eggNOG" id="KOG2711">
    <property type="taxonomic scope" value="Eukaryota"/>
</dbReference>
<dbReference type="PANTHER" id="PTHR11728:SF8">
    <property type="entry name" value="GLYCEROL-3-PHOSPHATE DEHYDROGENASE [NAD(+)]-RELATED"/>
    <property type="match status" value="1"/>
</dbReference>
<dbReference type="SUPFAM" id="SSF51735">
    <property type="entry name" value="NAD(P)-binding Rossmann-fold domains"/>
    <property type="match status" value="1"/>
</dbReference>
<gene>
    <name evidence="4" type="ORF">COCSUDRAFT_47839</name>
</gene>
<dbReference type="GO" id="GO:0047952">
    <property type="term" value="F:glycerol-3-phosphate dehydrogenase [NAD(P)+] activity"/>
    <property type="evidence" value="ECO:0007669"/>
    <property type="project" value="TreeGrafter"/>
</dbReference>
<feature type="region of interest" description="Disordered" evidence="2">
    <location>
        <begin position="318"/>
        <end position="340"/>
    </location>
</feature>
<protein>
    <recommendedName>
        <fullName evidence="3">Glycerol-3-phosphate dehydrogenase NAD-dependent N-terminal domain-containing protein</fullName>
    </recommendedName>
</protein>
<dbReference type="InterPro" id="IPR011128">
    <property type="entry name" value="G3P_DH_NAD-dep_N"/>
</dbReference>
<dbReference type="InterPro" id="IPR023214">
    <property type="entry name" value="HAD_sf"/>
</dbReference>
<keyword evidence="5" id="KW-1185">Reference proteome</keyword>
<dbReference type="Pfam" id="PF01210">
    <property type="entry name" value="NAD_Gly3P_dh_N"/>
    <property type="match status" value="1"/>
</dbReference>
<dbReference type="SUPFAM" id="SSF56784">
    <property type="entry name" value="HAD-like"/>
    <property type="match status" value="1"/>
</dbReference>
<proteinExistence type="predicted"/>
<reference evidence="4 5" key="1">
    <citation type="journal article" date="2012" name="Genome Biol.">
        <title>The genome of the polar eukaryotic microalga coccomyxa subellipsoidea reveals traits of cold adaptation.</title>
        <authorList>
            <person name="Blanc G."/>
            <person name="Agarkova I."/>
            <person name="Grimwood J."/>
            <person name="Kuo A."/>
            <person name="Brueggeman A."/>
            <person name="Dunigan D."/>
            <person name="Gurnon J."/>
            <person name="Ladunga I."/>
            <person name="Lindquist E."/>
            <person name="Lucas S."/>
            <person name="Pangilinan J."/>
            <person name="Proschold T."/>
            <person name="Salamov A."/>
            <person name="Schmutz J."/>
            <person name="Weeks D."/>
            <person name="Yamada T."/>
            <person name="Claverie J.M."/>
            <person name="Grigoriev I."/>
            <person name="Van Etten J."/>
            <person name="Lomsadze A."/>
            <person name="Borodovsky M."/>
        </authorList>
    </citation>
    <scope>NUCLEOTIDE SEQUENCE [LARGE SCALE GENOMIC DNA]</scope>
    <source>
        <strain evidence="4 5">C-169</strain>
    </source>
</reference>
<dbReference type="AlphaFoldDB" id="I0YVC3"/>
<dbReference type="NCBIfam" id="TIGR01488">
    <property type="entry name" value="HAD-SF-IB"/>
    <property type="match status" value="1"/>
</dbReference>
<dbReference type="Gene3D" id="1.10.150.210">
    <property type="entry name" value="Phosphoserine phosphatase, domain 2"/>
    <property type="match status" value="1"/>
</dbReference>
<dbReference type="STRING" id="574566.I0YVC3"/>
<feature type="compositionally biased region" description="Basic residues" evidence="2">
    <location>
        <begin position="606"/>
        <end position="620"/>
    </location>
</feature>
<dbReference type="InterPro" id="IPR006168">
    <property type="entry name" value="G3P_DH_NAD-dep"/>
</dbReference>